<feature type="domain" description="RecF/RecN/SMC N-terminal" evidence="6">
    <location>
        <begin position="152"/>
        <end position="1103"/>
    </location>
</feature>
<feature type="compositionally biased region" description="Acidic residues" evidence="5">
    <location>
        <begin position="71"/>
        <end position="80"/>
    </location>
</feature>
<dbReference type="Proteomes" id="UP000054845">
    <property type="component" value="Unassembled WGS sequence"/>
</dbReference>
<dbReference type="GO" id="GO:0000724">
    <property type="term" value="P:double-strand break repair via homologous recombination"/>
    <property type="evidence" value="ECO:0007669"/>
    <property type="project" value="TreeGrafter"/>
</dbReference>
<organism evidence="7 8">
    <name type="scientific">Ceraceosorus bombacis</name>
    <dbReference type="NCBI Taxonomy" id="401625"/>
    <lineage>
        <taxon>Eukaryota</taxon>
        <taxon>Fungi</taxon>
        <taxon>Dikarya</taxon>
        <taxon>Basidiomycota</taxon>
        <taxon>Ustilaginomycotina</taxon>
        <taxon>Exobasidiomycetes</taxon>
        <taxon>Ceraceosorales</taxon>
        <taxon>Ceraceosoraceae</taxon>
        <taxon>Ceraceosorus</taxon>
    </lineage>
</organism>
<dbReference type="EMBL" id="CCYA01000269">
    <property type="protein sequence ID" value="CEH18097.1"/>
    <property type="molecule type" value="Genomic_DNA"/>
</dbReference>
<feature type="coiled-coil region" evidence="4">
    <location>
        <begin position="323"/>
        <end position="487"/>
    </location>
</feature>
<reference evidence="7 8" key="1">
    <citation type="submission" date="2014-09" db="EMBL/GenBank/DDBJ databases">
        <authorList>
            <person name="Magalhaes I.L.F."/>
            <person name="Oliveira U."/>
            <person name="Santos F.R."/>
            <person name="Vidigal T.H.D.A."/>
            <person name="Brescovit A.D."/>
            <person name="Santos A.J."/>
        </authorList>
    </citation>
    <scope>NUCLEOTIDE SEQUENCE [LARGE SCALE GENOMIC DNA]</scope>
</reference>
<evidence type="ECO:0000256" key="4">
    <source>
        <dbReference type="SAM" id="Coils"/>
    </source>
</evidence>
<dbReference type="PANTHER" id="PTHR45916">
    <property type="entry name" value="STRUCTURAL MAINTENANCE OF CHROMOSOMES PROTEIN 5"/>
    <property type="match status" value="1"/>
</dbReference>
<dbReference type="Gene3D" id="3.40.50.300">
    <property type="entry name" value="P-loop containing nucleotide triphosphate hydrolases"/>
    <property type="match status" value="2"/>
</dbReference>
<dbReference type="GO" id="GO:0030915">
    <property type="term" value="C:Smc5-Smc6 complex"/>
    <property type="evidence" value="ECO:0007669"/>
    <property type="project" value="TreeGrafter"/>
</dbReference>
<dbReference type="PANTHER" id="PTHR45916:SF1">
    <property type="entry name" value="STRUCTURAL MAINTENANCE OF CHROMOSOMES PROTEIN 5"/>
    <property type="match status" value="1"/>
</dbReference>
<feature type="coiled-coil region" evidence="4">
    <location>
        <begin position="938"/>
        <end position="972"/>
    </location>
</feature>
<dbReference type="SUPFAM" id="SSF52540">
    <property type="entry name" value="P-loop containing nucleoside triphosphate hydrolases"/>
    <property type="match status" value="1"/>
</dbReference>
<evidence type="ECO:0000256" key="5">
    <source>
        <dbReference type="SAM" id="MobiDB-lite"/>
    </source>
</evidence>
<evidence type="ECO:0000256" key="3">
    <source>
        <dbReference type="ARBA" id="ARBA00023054"/>
    </source>
</evidence>
<keyword evidence="3 4" id="KW-0175">Coiled coil</keyword>
<dbReference type="InterPro" id="IPR027417">
    <property type="entry name" value="P-loop_NTPase"/>
</dbReference>
<keyword evidence="8" id="KW-1185">Reference proteome</keyword>
<evidence type="ECO:0000256" key="2">
    <source>
        <dbReference type="ARBA" id="ARBA00018687"/>
    </source>
</evidence>
<dbReference type="Pfam" id="PF02463">
    <property type="entry name" value="SMC_N"/>
    <property type="match status" value="1"/>
</dbReference>
<feature type="compositionally biased region" description="Acidic residues" evidence="5">
    <location>
        <begin position="103"/>
        <end position="112"/>
    </location>
</feature>
<feature type="region of interest" description="Disordered" evidence="5">
    <location>
        <begin position="1"/>
        <end position="127"/>
    </location>
</feature>
<evidence type="ECO:0000313" key="8">
    <source>
        <dbReference type="Proteomes" id="UP000054845"/>
    </source>
</evidence>
<evidence type="ECO:0000313" key="7">
    <source>
        <dbReference type="EMBL" id="CEH18097.1"/>
    </source>
</evidence>
<accession>A0A0P1BPW7</accession>
<feature type="compositionally biased region" description="Basic and acidic residues" evidence="5">
    <location>
        <begin position="30"/>
        <end position="40"/>
    </location>
</feature>
<feature type="compositionally biased region" description="Basic and acidic residues" evidence="5">
    <location>
        <begin position="61"/>
        <end position="70"/>
    </location>
</feature>
<evidence type="ECO:0000259" key="6">
    <source>
        <dbReference type="Pfam" id="PF02463"/>
    </source>
</evidence>
<evidence type="ECO:0000256" key="1">
    <source>
        <dbReference type="ARBA" id="ARBA00010171"/>
    </source>
</evidence>
<dbReference type="OrthoDB" id="10254973at2759"/>
<dbReference type="AlphaFoldDB" id="A0A0P1BPW7"/>
<comment type="similarity">
    <text evidence="1">Belongs to the SMC family. SMC5 subfamily.</text>
</comment>
<dbReference type="GO" id="GO:0005634">
    <property type="term" value="C:nucleus"/>
    <property type="evidence" value="ECO:0007669"/>
    <property type="project" value="TreeGrafter"/>
</dbReference>
<proteinExistence type="inferred from homology"/>
<name>A0A0P1BPW7_9BASI</name>
<dbReference type="InterPro" id="IPR003395">
    <property type="entry name" value="RecF/RecN/SMC_N"/>
</dbReference>
<sequence length="1155" mass="132498">MEVAGSRRTSRQSKATEKAVSRRLSARPSGENRAKRRIVDSADDEDGEEASAAQIASTSNPKREGHGDEREQTEEDDADDSGYQAADADMSLASQKRQRLEEPSELADDEAEAETKPARPSTRNQADFSADAGTLTFGVEQRNSDGYLPGSIVRVKLEHFVTYDAVEFYPGPHLNMIIGPNGTGKSTVVCAIALGLGWKPAVLGRARDVAAYVKQGYENGTIEIELKGRAGGRNLVVRREITKSDNKSEWYLNGSKTTHKEIMERTRQLHIQIENLCSFLPQDKVADFARMQPPELLRETQRAAGEPRLTEWHDELIKLGQADRELKQLIETESKEIENLRERNEVLQRDVRRYEERRAIEKEVELLKVRIPFARYAENKREYDRLKNVRNKRKKQHENLMQDARPVMDALEQLQDQKQKLDLRLKTLHTNLTKDMTVFRRRRQECTDLDNALSNVEEQRDSVKRRVEERQKHVKTLQTQIAALEQETAEEPEKTDGVRKLAEVDNVKEVRLGVLAKADPQTAKGVKWIRENPGAFQEKVYEPIMLELSVRDPESHADAVESCVNWQIQRTFVCQTRADYDFFTRELIDKQKLRLNVVELEGQKQMEEYQRPCSQQQLEQLGFHSFLVDLVDGPAPILAYLCKESQLHTIPVADDERRVNAEQIERSGKFKRFIVGNTNHTIQHSNYDKTVAQTLSRGIRAARSFSISANVPERLRLDKLMGDIANKMSKNEAEASKLQKRSSALDKQLEGVEKRKAEVEEARNEIADARYVWERAKVDLETKRQALNTELRRPTAQAELAKLDQEMKKTVQRMLQRSKEVHGLVMAQMKARAEIDVTILEQLQHGGQIVALENLITENQRSHREAKRLLDEAGARLEQGKRIAMDSMNYAQRLVDEADAEVIDEVHRLQREDDKSVVDLEDMLANEQAKLDLVTGVNEGVIAAYQARKQQIDQLEKQLSSLNGRKASNDRNLNKILPRYETHLDKLIERINEKFSAAFERINCNGEVKLEREEDYAKWGIVIWVKFRATEKLQPLTGQRQSGGERSLSTILYLMSLTELSRSPFSLVDEINQGMDMRVERMVHDQMVEVTCKDDAGQYFLITPKLLSGLKYHRRMKILVINNGEWLPEKFSFDHYIQRQKKRRFSGNVAARAAA</sequence>
<protein>
    <recommendedName>
        <fullName evidence="2">Structural maintenance of chromosomes protein 5</fullName>
    </recommendedName>
</protein>
<feature type="coiled-coil region" evidence="4">
    <location>
        <begin position="735"/>
        <end position="772"/>
    </location>
</feature>
<dbReference type="GO" id="GO:0003697">
    <property type="term" value="F:single-stranded DNA binding"/>
    <property type="evidence" value="ECO:0007669"/>
    <property type="project" value="TreeGrafter"/>
</dbReference>
<dbReference type="STRING" id="401625.A0A0P1BPW7"/>